<keyword evidence="11" id="KW-0055">Arginine biosynthesis</keyword>
<dbReference type="EMBL" id="LGTC01000001">
    <property type="protein sequence ID" value="KNY26456.1"/>
    <property type="molecule type" value="Genomic_DNA"/>
</dbReference>
<feature type="binding site" evidence="11">
    <location>
        <position position="288"/>
    </location>
    <ligand>
        <name>L-glutamine</name>
        <dbReference type="ChEBI" id="CHEBI:58359"/>
    </ligand>
</feature>
<dbReference type="SUPFAM" id="SSF52317">
    <property type="entry name" value="Class I glutamine amidotransferase-like"/>
    <property type="match status" value="1"/>
</dbReference>
<comment type="similarity">
    <text evidence="3 11">Belongs to the CarA family.</text>
</comment>
<name>A0A0L6JKV8_9FIRM</name>
<dbReference type="GO" id="GO:0004359">
    <property type="term" value="F:glutaminase activity"/>
    <property type="evidence" value="ECO:0007669"/>
    <property type="project" value="RHEA"/>
</dbReference>
<dbReference type="Gene3D" id="3.50.30.20">
    <property type="entry name" value="Carbamoyl-phosphate synthase small subunit, N-terminal domain"/>
    <property type="match status" value="1"/>
</dbReference>
<dbReference type="Pfam" id="PF00988">
    <property type="entry name" value="CPSase_sm_chain"/>
    <property type="match status" value="1"/>
</dbReference>
<dbReference type="RefSeq" id="WP_036941292.1">
    <property type="nucleotide sequence ID" value="NZ_JQKC01000015.1"/>
</dbReference>
<dbReference type="eggNOG" id="COG0505">
    <property type="taxonomic scope" value="Bacteria"/>
</dbReference>
<dbReference type="PRINTS" id="PR00097">
    <property type="entry name" value="ANTSNTHASEII"/>
</dbReference>
<dbReference type="GO" id="GO:0006541">
    <property type="term" value="P:glutamine metabolic process"/>
    <property type="evidence" value="ECO:0007669"/>
    <property type="project" value="InterPro"/>
</dbReference>
<dbReference type="InterPro" id="IPR050472">
    <property type="entry name" value="Anth_synth/Amidotransfase"/>
</dbReference>
<comment type="function">
    <text evidence="11">Small subunit of the glutamine-dependent carbamoyl phosphate synthetase (CPSase). CPSase catalyzes the formation of carbamoyl phosphate from the ammonia moiety of glutamine, carbonate, and phosphate donated by ATP, constituting the first step of 2 biosynthetic pathways, one leading to arginine and/or urea and the other to pyrimidine nucleotides. The small subunit (glutamine amidotransferase) binds and cleaves glutamine to supply the large subunit with the substrate ammonia.</text>
</comment>
<reference evidence="14" key="1">
    <citation type="submission" date="2015-07" db="EMBL/GenBank/DDBJ databases">
        <title>Near-Complete Genome Sequence of the Cellulolytic Bacterium Bacteroides (Pseudobacteroides) cellulosolvens ATCC 35603.</title>
        <authorList>
            <person name="Dassa B."/>
            <person name="Utturkar S.M."/>
            <person name="Klingeman D.M."/>
            <person name="Hurt R.A."/>
            <person name="Keller M."/>
            <person name="Xu J."/>
            <person name="Reddy Y.H.K."/>
            <person name="Borovok I."/>
            <person name="Grinberg I.R."/>
            <person name="Lamed R."/>
            <person name="Zhivin O."/>
            <person name="Bayer E.A."/>
            <person name="Brown S.D."/>
        </authorList>
    </citation>
    <scope>NUCLEOTIDE SEQUENCE [LARGE SCALE GENOMIC DNA]</scope>
    <source>
        <strain evidence="14">DSM 2933</strain>
    </source>
</reference>
<proteinExistence type="inferred from homology"/>
<comment type="subunit">
    <text evidence="11">Composed of two chains; the small (or glutamine) chain promotes the hydrolysis of glutamine to ammonia, which is used by the large (or ammonia) chain to synthesize carbamoyl phosphate. Tetramer of heterodimers (alpha,beta)4.</text>
</comment>
<dbReference type="PANTHER" id="PTHR43418:SF7">
    <property type="entry name" value="CARBAMOYL-PHOSPHATE SYNTHASE SMALL CHAIN"/>
    <property type="match status" value="1"/>
</dbReference>
<dbReference type="InterPro" id="IPR002474">
    <property type="entry name" value="CarbamoylP_synth_ssu_N"/>
</dbReference>
<dbReference type="PRINTS" id="PR00099">
    <property type="entry name" value="CPSGATASE"/>
</dbReference>
<keyword evidence="8 11" id="KW-0665">Pyrimidine biosynthesis</keyword>
<keyword evidence="7 11" id="KW-0315">Glutamine amidotransferase</keyword>
<dbReference type="UniPathway" id="UPA00070">
    <property type="reaction ID" value="UER00115"/>
</dbReference>
<comment type="catalytic activity">
    <reaction evidence="10 11">
        <text>L-glutamine + H2O = L-glutamate + NH4(+)</text>
        <dbReference type="Rhea" id="RHEA:15889"/>
        <dbReference type="ChEBI" id="CHEBI:15377"/>
        <dbReference type="ChEBI" id="CHEBI:28938"/>
        <dbReference type="ChEBI" id="CHEBI:29985"/>
        <dbReference type="ChEBI" id="CHEBI:58359"/>
    </reaction>
</comment>
<evidence type="ECO:0000256" key="4">
    <source>
        <dbReference type="ARBA" id="ARBA00022598"/>
    </source>
</evidence>
<dbReference type="OrthoDB" id="9804328at2"/>
<feature type="binding site" evidence="11">
    <location>
        <position position="45"/>
    </location>
    <ligand>
        <name>L-glutamine</name>
        <dbReference type="ChEBI" id="CHEBI:58359"/>
    </ligand>
</feature>
<comment type="pathway">
    <text evidence="2 11">Amino-acid biosynthesis; L-arginine biosynthesis; carbamoyl phosphate from bicarbonate: step 1/1.</text>
</comment>
<dbReference type="UniPathway" id="UPA00068">
    <property type="reaction ID" value="UER00171"/>
</dbReference>
<feature type="binding site" evidence="11">
    <location>
        <position position="247"/>
    </location>
    <ligand>
        <name>L-glutamine</name>
        <dbReference type="ChEBI" id="CHEBI:58359"/>
    </ligand>
</feature>
<dbReference type="GO" id="GO:0044205">
    <property type="term" value="P:'de novo' UMP biosynthetic process"/>
    <property type="evidence" value="ECO:0007669"/>
    <property type="project" value="UniProtKB-UniRule"/>
</dbReference>
<dbReference type="InterPro" id="IPR035686">
    <property type="entry name" value="CPSase_GATase1"/>
</dbReference>
<keyword evidence="6 11" id="KW-0067">ATP-binding</keyword>
<feature type="binding site" evidence="11">
    <location>
        <position position="290"/>
    </location>
    <ligand>
        <name>L-glutamine</name>
        <dbReference type="ChEBI" id="CHEBI:58359"/>
    </ligand>
</feature>
<evidence type="ECO:0000256" key="11">
    <source>
        <dbReference type="HAMAP-Rule" id="MF_01209"/>
    </source>
</evidence>
<dbReference type="PRINTS" id="PR00096">
    <property type="entry name" value="GATASE"/>
</dbReference>
<dbReference type="STRING" id="398512.Bccel_1718"/>
<dbReference type="SUPFAM" id="SSF52021">
    <property type="entry name" value="Carbamoyl phosphate synthetase, small subunit N-terminal domain"/>
    <property type="match status" value="1"/>
</dbReference>
<feature type="region of interest" description="CPSase" evidence="11">
    <location>
        <begin position="1"/>
        <end position="170"/>
    </location>
</feature>
<keyword evidence="5 11" id="KW-0547">Nucleotide-binding</keyword>
<dbReference type="InterPro" id="IPR006274">
    <property type="entry name" value="CarbamoylP_synth_ssu"/>
</dbReference>
<dbReference type="PROSITE" id="PS51273">
    <property type="entry name" value="GATASE_TYPE_1"/>
    <property type="match status" value="1"/>
</dbReference>
<feature type="binding site" evidence="11">
    <location>
        <position position="291"/>
    </location>
    <ligand>
        <name>L-glutamine</name>
        <dbReference type="ChEBI" id="CHEBI:58359"/>
    </ligand>
</feature>
<keyword evidence="4 11" id="KW-0436">Ligase</keyword>
<accession>A0A0L6JKV8</accession>
<gene>
    <name evidence="11" type="primary">carA</name>
    <name evidence="13" type="ORF">Bccel_1718</name>
</gene>
<evidence type="ECO:0000256" key="3">
    <source>
        <dbReference type="ARBA" id="ARBA00007800"/>
    </source>
</evidence>
<feature type="active site" description="Nucleophile" evidence="11">
    <location>
        <position position="246"/>
    </location>
</feature>
<dbReference type="InterPro" id="IPR029062">
    <property type="entry name" value="Class_I_gatase-like"/>
</dbReference>
<feature type="active site" evidence="11">
    <location>
        <position position="331"/>
    </location>
</feature>
<sequence length="357" mass="39842">MKAILALEDGTIFTGKSFGVEGEVIGEIVFNTGMTGYQEVLTDPSYCGQIVTMTYPLIGNYGVNLEDIESSRPQVKGFIVRELCKTPSNWRSIETLNDYLKRHNIIGIEGIDTRALTKILRSKGTMNGIVTTDENFDFESNLERIKSYGIKNPVYEVTTKEVIHYEGKGFKVALVDLGIKQNIVRSLLNRGCEVFVFPAWSKAEEILAVNPDGIMLSNGPGDPKDCNDVIDTIKNLIGKKPIFGICLGHQLTALANNANTGRLKYGHRGCNHPVKDMEKDLTYITSQNHGYTILEDSLDPEKMEISHRNMNDNTVEGVRYKGVPVFTVQFHPEASPGPGDTAYLFDEFMDMMRKVKE</sequence>
<evidence type="ECO:0000256" key="7">
    <source>
        <dbReference type="ARBA" id="ARBA00022962"/>
    </source>
</evidence>
<evidence type="ECO:0000256" key="10">
    <source>
        <dbReference type="ARBA" id="ARBA00049285"/>
    </source>
</evidence>
<dbReference type="PANTHER" id="PTHR43418">
    <property type="entry name" value="MULTIFUNCTIONAL TRYPTOPHAN BIOSYNTHESIS PROTEIN-RELATED"/>
    <property type="match status" value="1"/>
</dbReference>
<comment type="caution">
    <text evidence="13">The sequence shown here is derived from an EMBL/GenBank/DDBJ whole genome shotgun (WGS) entry which is preliminary data.</text>
</comment>
<evidence type="ECO:0000256" key="8">
    <source>
        <dbReference type="ARBA" id="ARBA00022975"/>
    </source>
</evidence>
<feature type="binding site" evidence="11">
    <location>
        <position position="219"/>
    </location>
    <ligand>
        <name>L-glutamine</name>
        <dbReference type="ChEBI" id="CHEBI:58359"/>
    </ligand>
</feature>
<dbReference type="FunFam" id="3.50.30.20:FF:000001">
    <property type="entry name" value="Carbamoyl-phosphate synthase small chain"/>
    <property type="match status" value="1"/>
</dbReference>
<feature type="binding site" evidence="11">
    <location>
        <position position="221"/>
    </location>
    <ligand>
        <name>L-glutamine</name>
        <dbReference type="ChEBI" id="CHEBI:58359"/>
    </ligand>
</feature>
<dbReference type="GO" id="GO:0006526">
    <property type="term" value="P:L-arginine biosynthetic process"/>
    <property type="evidence" value="ECO:0007669"/>
    <property type="project" value="UniProtKB-UniRule"/>
</dbReference>
<evidence type="ECO:0000256" key="1">
    <source>
        <dbReference type="ARBA" id="ARBA00004812"/>
    </source>
</evidence>
<dbReference type="InterPro" id="IPR036480">
    <property type="entry name" value="CarbP_synth_ssu_N_sf"/>
</dbReference>
<dbReference type="CDD" id="cd01744">
    <property type="entry name" value="GATase1_CPSase"/>
    <property type="match status" value="1"/>
</dbReference>
<dbReference type="Gene3D" id="3.40.50.880">
    <property type="match status" value="1"/>
</dbReference>
<evidence type="ECO:0000256" key="5">
    <source>
        <dbReference type="ARBA" id="ARBA00022741"/>
    </source>
</evidence>
<comment type="pathway">
    <text evidence="1 11">Pyrimidine metabolism; UMP biosynthesis via de novo pathway; (S)-dihydroorotate from bicarbonate: step 1/3.</text>
</comment>
<dbReference type="GO" id="GO:0006207">
    <property type="term" value="P:'de novo' pyrimidine nucleobase biosynthetic process"/>
    <property type="evidence" value="ECO:0007669"/>
    <property type="project" value="InterPro"/>
</dbReference>
<dbReference type="NCBIfam" id="NF009475">
    <property type="entry name" value="PRK12838.1"/>
    <property type="match status" value="1"/>
</dbReference>
<evidence type="ECO:0000256" key="6">
    <source>
        <dbReference type="ARBA" id="ARBA00022840"/>
    </source>
</evidence>
<dbReference type="InterPro" id="IPR017926">
    <property type="entry name" value="GATASE"/>
</dbReference>
<evidence type="ECO:0000313" key="14">
    <source>
        <dbReference type="Proteomes" id="UP000036923"/>
    </source>
</evidence>
<evidence type="ECO:0000259" key="12">
    <source>
        <dbReference type="SMART" id="SM01097"/>
    </source>
</evidence>
<dbReference type="NCBIfam" id="TIGR01368">
    <property type="entry name" value="CPSaseIIsmall"/>
    <property type="match status" value="1"/>
</dbReference>
<dbReference type="GO" id="GO:0005524">
    <property type="term" value="F:ATP binding"/>
    <property type="evidence" value="ECO:0007669"/>
    <property type="project" value="UniProtKB-UniRule"/>
</dbReference>
<comment type="catalytic activity">
    <reaction evidence="9 11">
        <text>hydrogencarbonate + L-glutamine + 2 ATP + H2O = carbamoyl phosphate + L-glutamate + 2 ADP + phosphate + 2 H(+)</text>
        <dbReference type="Rhea" id="RHEA:18633"/>
        <dbReference type="ChEBI" id="CHEBI:15377"/>
        <dbReference type="ChEBI" id="CHEBI:15378"/>
        <dbReference type="ChEBI" id="CHEBI:17544"/>
        <dbReference type="ChEBI" id="CHEBI:29985"/>
        <dbReference type="ChEBI" id="CHEBI:30616"/>
        <dbReference type="ChEBI" id="CHEBI:43474"/>
        <dbReference type="ChEBI" id="CHEBI:58228"/>
        <dbReference type="ChEBI" id="CHEBI:58359"/>
        <dbReference type="ChEBI" id="CHEBI:456216"/>
        <dbReference type="EC" id="6.3.5.5"/>
    </reaction>
</comment>
<evidence type="ECO:0000256" key="2">
    <source>
        <dbReference type="ARBA" id="ARBA00005077"/>
    </source>
</evidence>
<feature type="binding site" evidence="11">
    <location>
        <position position="250"/>
    </location>
    <ligand>
        <name>L-glutamine</name>
        <dbReference type="ChEBI" id="CHEBI:58359"/>
    </ligand>
</feature>
<keyword evidence="11" id="KW-0028">Amino-acid biosynthesis</keyword>
<organism evidence="13 14">
    <name type="scientific">Pseudobacteroides cellulosolvens ATCC 35603 = DSM 2933</name>
    <dbReference type="NCBI Taxonomy" id="398512"/>
    <lineage>
        <taxon>Bacteria</taxon>
        <taxon>Bacillati</taxon>
        <taxon>Bacillota</taxon>
        <taxon>Clostridia</taxon>
        <taxon>Eubacteriales</taxon>
        <taxon>Oscillospiraceae</taxon>
        <taxon>Pseudobacteroides</taxon>
    </lineage>
</organism>
<dbReference type="GO" id="GO:0004088">
    <property type="term" value="F:carbamoyl-phosphate synthase (glutamine-hydrolyzing) activity"/>
    <property type="evidence" value="ECO:0007669"/>
    <property type="project" value="UniProtKB-UniRule"/>
</dbReference>
<dbReference type="Pfam" id="PF00117">
    <property type="entry name" value="GATase"/>
    <property type="match status" value="1"/>
</dbReference>
<protein>
    <recommendedName>
        <fullName evidence="11">Carbamoyl phosphate synthase small chain</fullName>
        <ecNumber evidence="11">6.3.5.5</ecNumber>
    </recommendedName>
    <alternativeName>
        <fullName evidence="11">Carbamoyl phosphate synthetase glutamine chain</fullName>
    </alternativeName>
</protein>
<evidence type="ECO:0000256" key="9">
    <source>
        <dbReference type="ARBA" id="ARBA00048816"/>
    </source>
</evidence>
<dbReference type="PATRIC" id="fig|398512.5.peg.1788"/>
<dbReference type="SMART" id="SM01097">
    <property type="entry name" value="CPSase_sm_chain"/>
    <property type="match status" value="1"/>
</dbReference>
<dbReference type="HAMAP" id="MF_01209">
    <property type="entry name" value="CPSase_S_chain"/>
    <property type="match status" value="1"/>
</dbReference>
<dbReference type="Proteomes" id="UP000036923">
    <property type="component" value="Unassembled WGS sequence"/>
</dbReference>
<evidence type="ECO:0000313" key="13">
    <source>
        <dbReference type="EMBL" id="KNY26456.1"/>
    </source>
</evidence>
<feature type="domain" description="Carbamoyl-phosphate synthase small subunit N-terminal" evidence="12">
    <location>
        <begin position="1"/>
        <end position="131"/>
    </location>
</feature>
<feature type="active site" evidence="11">
    <location>
        <position position="333"/>
    </location>
</feature>
<keyword evidence="14" id="KW-1185">Reference proteome</keyword>
<dbReference type="EC" id="6.3.5.5" evidence="11"/>
<dbReference type="AlphaFoldDB" id="A0A0L6JKV8"/>